<evidence type="ECO:0008006" key="4">
    <source>
        <dbReference type="Google" id="ProtNLM"/>
    </source>
</evidence>
<feature type="compositionally biased region" description="Polar residues" evidence="1">
    <location>
        <begin position="368"/>
        <end position="379"/>
    </location>
</feature>
<evidence type="ECO:0000313" key="2">
    <source>
        <dbReference type="EMBL" id="KAK4464286.1"/>
    </source>
</evidence>
<name>A0AAV9HYX7_9PEZI</name>
<reference evidence="2" key="1">
    <citation type="journal article" date="2023" name="Mol. Phylogenet. Evol.">
        <title>Genome-scale phylogeny and comparative genomics of the fungal order Sordariales.</title>
        <authorList>
            <person name="Hensen N."/>
            <person name="Bonometti L."/>
            <person name="Westerberg I."/>
            <person name="Brannstrom I.O."/>
            <person name="Guillou S."/>
            <person name="Cros-Aarteil S."/>
            <person name="Calhoun S."/>
            <person name="Haridas S."/>
            <person name="Kuo A."/>
            <person name="Mondo S."/>
            <person name="Pangilinan J."/>
            <person name="Riley R."/>
            <person name="LaButti K."/>
            <person name="Andreopoulos B."/>
            <person name="Lipzen A."/>
            <person name="Chen C."/>
            <person name="Yan M."/>
            <person name="Daum C."/>
            <person name="Ng V."/>
            <person name="Clum A."/>
            <person name="Steindorff A."/>
            <person name="Ohm R.A."/>
            <person name="Martin F."/>
            <person name="Silar P."/>
            <person name="Natvig D.O."/>
            <person name="Lalanne C."/>
            <person name="Gautier V."/>
            <person name="Ament-Velasquez S.L."/>
            <person name="Kruys A."/>
            <person name="Hutchinson M.I."/>
            <person name="Powell A.J."/>
            <person name="Barry K."/>
            <person name="Miller A.N."/>
            <person name="Grigoriev I.V."/>
            <person name="Debuchy R."/>
            <person name="Gladieux P."/>
            <person name="Hiltunen Thoren M."/>
            <person name="Johannesson H."/>
        </authorList>
    </citation>
    <scope>NUCLEOTIDE SEQUENCE</scope>
    <source>
        <strain evidence="2">PSN324</strain>
    </source>
</reference>
<accession>A0AAV9HYX7</accession>
<organism evidence="2 3">
    <name type="scientific">Cladorrhinum samala</name>
    <dbReference type="NCBI Taxonomy" id="585594"/>
    <lineage>
        <taxon>Eukaryota</taxon>
        <taxon>Fungi</taxon>
        <taxon>Dikarya</taxon>
        <taxon>Ascomycota</taxon>
        <taxon>Pezizomycotina</taxon>
        <taxon>Sordariomycetes</taxon>
        <taxon>Sordariomycetidae</taxon>
        <taxon>Sordariales</taxon>
        <taxon>Podosporaceae</taxon>
        <taxon>Cladorrhinum</taxon>
    </lineage>
</organism>
<feature type="compositionally biased region" description="Polar residues" evidence="1">
    <location>
        <begin position="387"/>
        <end position="410"/>
    </location>
</feature>
<reference evidence="2" key="2">
    <citation type="submission" date="2023-06" db="EMBL/GenBank/DDBJ databases">
        <authorList>
            <consortium name="Lawrence Berkeley National Laboratory"/>
            <person name="Mondo S.J."/>
            <person name="Hensen N."/>
            <person name="Bonometti L."/>
            <person name="Westerberg I."/>
            <person name="Brannstrom I.O."/>
            <person name="Guillou S."/>
            <person name="Cros-Aarteil S."/>
            <person name="Calhoun S."/>
            <person name="Haridas S."/>
            <person name="Kuo A."/>
            <person name="Pangilinan J."/>
            <person name="Riley R."/>
            <person name="Labutti K."/>
            <person name="Andreopoulos B."/>
            <person name="Lipzen A."/>
            <person name="Chen C."/>
            <person name="Yanf M."/>
            <person name="Daum C."/>
            <person name="Ng V."/>
            <person name="Clum A."/>
            <person name="Steindorff A."/>
            <person name="Ohm R."/>
            <person name="Martin F."/>
            <person name="Silar P."/>
            <person name="Natvig D."/>
            <person name="Lalanne C."/>
            <person name="Gautier V."/>
            <person name="Ament-Velasquez S.L."/>
            <person name="Kruys A."/>
            <person name="Hutchinson M.I."/>
            <person name="Powell A.J."/>
            <person name="Barry K."/>
            <person name="Miller A.N."/>
            <person name="Grigoriev I.V."/>
            <person name="Debuchy R."/>
            <person name="Gladieux P."/>
            <person name="Thoren M.H."/>
            <person name="Johannesson H."/>
        </authorList>
    </citation>
    <scope>NUCLEOTIDE SEQUENCE</scope>
    <source>
        <strain evidence="2">PSN324</strain>
    </source>
</reference>
<evidence type="ECO:0000256" key="1">
    <source>
        <dbReference type="SAM" id="MobiDB-lite"/>
    </source>
</evidence>
<sequence>MSSLFKGLLPDPGPTPIGRGETPTEPYYENCQCWARNGRDGCAAGPSADGGVGRRPVRGCSGRKKAGEVSGQRLFCAACVLARCPHPDRPGLVPIQRQSKSLCKCKENEGLGCKAKTRCKGDKKRAAGDCCHECEKVKCDSLLPWECDCVRRSDGKMPDDPLTACETRHSLTSWKCRLMQDKGPGLDCGQCVRVQCRERHAKNISAGLSSSGLFPGLGSSQGESRRRATVSNLEPTGQSSVKNILEAGAPFGGKVATNSLFSSGFYAQAPDSVGRFGSIKASDVASQHSSNEIYNADSLIDWQEGSAPRRSQSPRGRIVSPGPNQNPWDMTSIQASLPGTPQSRPSDMPSRAVSITSFIREFGFGSGSRPQSRTGSVVNAASPAAQAGSSRPGSTYGSIARSSPFQTAQPNIPGWLEDVDKSMPQREPRGELNWNTTSQRGSVLPSLQPGPAQSTARKRIHRADSSSVFFAAASEAESGQKKDKGQGLGVSKRVRRG</sequence>
<feature type="region of interest" description="Disordered" evidence="1">
    <location>
        <begin position="305"/>
        <end position="349"/>
    </location>
</feature>
<feature type="region of interest" description="Disordered" evidence="1">
    <location>
        <begin position="215"/>
        <end position="235"/>
    </location>
</feature>
<dbReference type="EMBL" id="MU864950">
    <property type="protein sequence ID" value="KAK4464286.1"/>
    <property type="molecule type" value="Genomic_DNA"/>
</dbReference>
<feature type="region of interest" description="Disordered" evidence="1">
    <location>
        <begin position="425"/>
        <end position="497"/>
    </location>
</feature>
<keyword evidence="3" id="KW-1185">Reference proteome</keyword>
<feature type="region of interest" description="Disordered" evidence="1">
    <location>
        <begin position="364"/>
        <end position="411"/>
    </location>
</feature>
<feature type="compositionally biased region" description="Low complexity" evidence="1">
    <location>
        <begin position="465"/>
        <end position="477"/>
    </location>
</feature>
<dbReference type="AlphaFoldDB" id="A0AAV9HYX7"/>
<proteinExistence type="predicted"/>
<comment type="caution">
    <text evidence="2">The sequence shown here is derived from an EMBL/GenBank/DDBJ whole genome shotgun (WGS) entry which is preliminary data.</text>
</comment>
<gene>
    <name evidence="2" type="ORF">QBC42DRAFT_321045</name>
</gene>
<evidence type="ECO:0000313" key="3">
    <source>
        <dbReference type="Proteomes" id="UP001321749"/>
    </source>
</evidence>
<dbReference type="Proteomes" id="UP001321749">
    <property type="component" value="Unassembled WGS sequence"/>
</dbReference>
<protein>
    <recommendedName>
        <fullName evidence="4">Copper-fist domain-containing protein</fullName>
    </recommendedName>
</protein>
<feature type="compositionally biased region" description="Polar residues" evidence="1">
    <location>
        <begin position="322"/>
        <end position="345"/>
    </location>
</feature>
<feature type="region of interest" description="Disordered" evidence="1">
    <location>
        <begin position="1"/>
        <end position="23"/>
    </location>
</feature>